<sequence length="86" mass="9531">MQRPFASGPLQKACIASDRKARSRELCGCIQAVADQTLSGAQQRVAVSFYADPHRAQVIRQSDKASHEAFWQAYKNYGETAQRICG</sequence>
<evidence type="ECO:0000313" key="1">
    <source>
        <dbReference type="EMBL" id="QGY00411.1"/>
    </source>
</evidence>
<accession>A0A6I6IT43</accession>
<dbReference type="AlphaFoldDB" id="A0A6I6IT43"/>
<dbReference type="KEGG" id="rom:EI983_13205"/>
<gene>
    <name evidence="1" type="ORF">EI983_13205</name>
</gene>
<proteinExistence type="predicted"/>
<keyword evidence="2" id="KW-1185">Reference proteome</keyword>
<evidence type="ECO:0000313" key="2">
    <source>
        <dbReference type="Proteomes" id="UP000428330"/>
    </source>
</evidence>
<organism evidence="1 2">
    <name type="scientific">Roseovarius faecimaris</name>
    <dbReference type="NCBI Taxonomy" id="2494550"/>
    <lineage>
        <taxon>Bacteria</taxon>
        <taxon>Pseudomonadati</taxon>
        <taxon>Pseudomonadota</taxon>
        <taxon>Alphaproteobacteria</taxon>
        <taxon>Rhodobacterales</taxon>
        <taxon>Roseobacteraceae</taxon>
        <taxon>Roseovarius</taxon>
    </lineage>
</organism>
<dbReference type="OrthoDB" id="7659053at2"/>
<name>A0A6I6IT43_9RHOB</name>
<dbReference type="EMBL" id="CP034348">
    <property type="protein sequence ID" value="QGY00411.1"/>
    <property type="molecule type" value="Genomic_DNA"/>
</dbReference>
<dbReference type="Proteomes" id="UP000428330">
    <property type="component" value="Chromosome"/>
</dbReference>
<protein>
    <submittedName>
        <fullName evidence="1">Uncharacterized protein</fullName>
    </submittedName>
</protein>
<reference evidence="2" key="1">
    <citation type="submission" date="2018-12" db="EMBL/GenBank/DDBJ databases">
        <title>Complete genome sequence of Roseovarius sp. MME-070.</title>
        <authorList>
            <person name="Nam Y.-D."/>
            <person name="Kang J."/>
            <person name="Chung W.-H."/>
            <person name="Park Y.S."/>
        </authorList>
    </citation>
    <scope>NUCLEOTIDE SEQUENCE [LARGE SCALE GENOMIC DNA]</scope>
    <source>
        <strain evidence="2">MME-070</strain>
    </source>
</reference>